<gene>
    <name evidence="7" type="ORF">Z955_07880</name>
</gene>
<dbReference type="PROSITE" id="PS00670">
    <property type="entry name" value="D_2_HYDROXYACID_DH_2"/>
    <property type="match status" value="1"/>
</dbReference>
<dbReference type="PANTHER" id="PTHR43761:SF1">
    <property type="entry name" value="D-ISOMER SPECIFIC 2-HYDROXYACID DEHYDROGENASE CATALYTIC DOMAIN-CONTAINING PROTEIN-RELATED"/>
    <property type="match status" value="1"/>
</dbReference>
<dbReference type="Proteomes" id="UP000030014">
    <property type="component" value="Unassembled WGS sequence"/>
</dbReference>
<dbReference type="Gene3D" id="3.40.50.720">
    <property type="entry name" value="NAD(P)-binding Rossmann-like Domain"/>
    <property type="match status" value="2"/>
</dbReference>
<reference evidence="7 8" key="1">
    <citation type="submission" date="2014-01" db="EMBL/GenBank/DDBJ databases">
        <title>Plasmidome dynamics in the species complex Clostridium novyi sensu lato converts strains of independent lineages into distinctly different pathogens.</title>
        <authorList>
            <person name="Skarin H."/>
            <person name="Segerman B."/>
        </authorList>
    </citation>
    <scope>NUCLEOTIDE SEQUENCE [LARGE SCALE GENOMIC DNA]</scope>
    <source>
        <strain evidence="7 8">DC5</strain>
    </source>
</reference>
<evidence type="ECO:0000256" key="4">
    <source>
        <dbReference type="RuleBase" id="RU003719"/>
    </source>
</evidence>
<dbReference type="RefSeq" id="WP_039258387.1">
    <property type="nucleotide sequence ID" value="NZ_JDRY01000034.1"/>
</dbReference>
<feature type="domain" description="D-isomer specific 2-hydroxyacid dehydrogenase catalytic" evidence="5">
    <location>
        <begin position="13"/>
        <end position="312"/>
    </location>
</feature>
<evidence type="ECO:0000256" key="2">
    <source>
        <dbReference type="ARBA" id="ARBA00023002"/>
    </source>
</evidence>
<evidence type="ECO:0000256" key="3">
    <source>
        <dbReference type="ARBA" id="ARBA00023027"/>
    </source>
</evidence>
<dbReference type="InterPro" id="IPR006140">
    <property type="entry name" value="D-isomer_DH_NAD-bd"/>
</dbReference>
<evidence type="ECO:0000256" key="1">
    <source>
        <dbReference type="ARBA" id="ARBA00005854"/>
    </source>
</evidence>
<organism evidence="7 8">
    <name type="scientific">Clostridium botulinum C/D str. DC5</name>
    <dbReference type="NCBI Taxonomy" id="1443128"/>
    <lineage>
        <taxon>Bacteria</taxon>
        <taxon>Bacillati</taxon>
        <taxon>Bacillota</taxon>
        <taxon>Clostridia</taxon>
        <taxon>Eubacteriales</taxon>
        <taxon>Clostridiaceae</taxon>
        <taxon>Clostridium</taxon>
    </lineage>
</organism>
<evidence type="ECO:0000313" key="7">
    <source>
        <dbReference type="EMBL" id="KGM99473.1"/>
    </source>
</evidence>
<sequence length="317" mass="34744">MRISILEPLGLPKEEVYSIAKPLINKGHEIIFYEDKIEDTEILKERAKGADVLVLANMPLNAEVIRSDENLKMVSVAFTGIDHVDTKACIDKNIRVCNAAGYSTSSVAELTYGLIFSVFRNIVPLDKVTRESGTRVGFSQSELLGKTIGIVGTGAIGIRVGEIAKAFGCKVLAYSRTQKQQAIDLGFEYVSLDELVSGSDVISLHVPLNNETRGMLSKEKINLMKPSAILINTARGSVIDNIALAEALKQSKIAGAGIDVFEIEPPIEKMNPLFNIPNVVVTPHIAFATKEAMYRRAKITFDNIEKWIEGNPQNIML</sequence>
<dbReference type="SUPFAM" id="SSF52283">
    <property type="entry name" value="Formate/glycerate dehydrogenase catalytic domain-like"/>
    <property type="match status" value="1"/>
</dbReference>
<dbReference type="InterPro" id="IPR029752">
    <property type="entry name" value="D-isomer_DH_CS1"/>
</dbReference>
<dbReference type="AlphaFoldDB" id="A0A0A0IFZ1"/>
<protein>
    <submittedName>
        <fullName evidence="7">2-hydroxyacid dehydrogenase</fullName>
    </submittedName>
</protein>
<dbReference type="GO" id="GO:0051287">
    <property type="term" value="F:NAD binding"/>
    <property type="evidence" value="ECO:0007669"/>
    <property type="project" value="InterPro"/>
</dbReference>
<dbReference type="EMBL" id="JDRY01000034">
    <property type="protein sequence ID" value="KGM99473.1"/>
    <property type="molecule type" value="Genomic_DNA"/>
</dbReference>
<name>A0A0A0IFZ1_CLOBO</name>
<dbReference type="InterPro" id="IPR006139">
    <property type="entry name" value="D-isomer_2_OHA_DH_cat_dom"/>
</dbReference>
<dbReference type="SUPFAM" id="SSF51735">
    <property type="entry name" value="NAD(P)-binding Rossmann-fold domains"/>
    <property type="match status" value="1"/>
</dbReference>
<comment type="similarity">
    <text evidence="1 4">Belongs to the D-isomer specific 2-hydroxyacid dehydrogenase family.</text>
</comment>
<evidence type="ECO:0000313" key="8">
    <source>
        <dbReference type="Proteomes" id="UP000030014"/>
    </source>
</evidence>
<evidence type="ECO:0000259" key="6">
    <source>
        <dbReference type="Pfam" id="PF02826"/>
    </source>
</evidence>
<dbReference type="PROSITE" id="PS00065">
    <property type="entry name" value="D_2_HYDROXYACID_DH_1"/>
    <property type="match status" value="1"/>
</dbReference>
<feature type="domain" description="D-isomer specific 2-hydroxyacid dehydrogenase NAD-binding" evidence="6">
    <location>
        <begin position="113"/>
        <end position="286"/>
    </location>
</feature>
<dbReference type="Pfam" id="PF00389">
    <property type="entry name" value="2-Hacid_dh"/>
    <property type="match status" value="1"/>
</dbReference>
<dbReference type="InterPro" id="IPR036291">
    <property type="entry name" value="NAD(P)-bd_dom_sf"/>
</dbReference>
<dbReference type="PANTHER" id="PTHR43761">
    <property type="entry name" value="D-ISOMER SPECIFIC 2-HYDROXYACID DEHYDROGENASE FAMILY PROTEIN (AFU_ORTHOLOGUE AFUA_1G13630)"/>
    <property type="match status" value="1"/>
</dbReference>
<dbReference type="Pfam" id="PF02826">
    <property type="entry name" value="2-Hacid_dh_C"/>
    <property type="match status" value="1"/>
</dbReference>
<dbReference type="FunFam" id="3.40.50.720:FF:000203">
    <property type="entry name" value="D-3-phosphoglycerate dehydrogenase (SerA)"/>
    <property type="match status" value="1"/>
</dbReference>
<dbReference type="CDD" id="cd12161">
    <property type="entry name" value="GDH_like_1"/>
    <property type="match status" value="1"/>
</dbReference>
<dbReference type="PROSITE" id="PS00671">
    <property type="entry name" value="D_2_HYDROXYACID_DH_3"/>
    <property type="match status" value="1"/>
</dbReference>
<proteinExistence type="inferred from homology"/>
<dbReference type="InterPro" id="IPR029753">
    <property type="entry name" value="D-isomer_DH_CS"/>
</dbReference>
<keyword evidence="3" id="KW-0520">NAD</keyword>
<comment type="caution">
    <text evidence="7">The sequence shown here is derived from an EMBL/GenBank/DDBJ whole genome shotgun (WGS) entry which is preliminary data.</text>
</comment>
<dbReference type="InterPro" id="IPR050418">
    <property type="entry name" value="D-iso_2-hydroxyacid_DH_PdxB"/>
</dbReference>
<evidence type="ECO:0000259" key="5">
    <source>
        <dbReference type="Pfam" id="PF00389"/>
    </source>
</evidence>
<keyword evidence="2 4" id="KW-0560">Oxidoreductase</keyword>
<accession>A0A0A0IFZ1</accession>
<dbReference type="GO" id="GO:0016616">
    <property type="term" value="F:oxidoreductase activity, acting on the CH-OH group of donors, NAD or NADP as acceptor"/>
    <property type="evidence" value="ECO:0007669"/>
    <property type="project" value="InterPro"/>
</dbReference>